<organism evidence="1 2">
    <name type="scientific">Catharanthus roseus</name>
    <name type="common">Madagascar periwinkle</name>
    <name type="synonym">Vinca rosea</name>
    <dbReference type="NCBI Taxonomy" id="4058"/>
    <lineage>
        <taxon>Eukaryota</taxon>
        <taxon>Viridiplantae</taxon>
        <taxon>Streptophyta</taxon>
        <taxon>Embryophyta</taxon>
        <taxon>Tracheophyta</taxon>
        <taxon>Spermatophyta</taxon>
        <taxon>Magnoliopsida</taxon>
        <taxon>eudicotyledons</taxon>
        <taxon>Gunneridae</taxon>
        <taxon>Pentapetalae</taxon>
        <taxon>asterids</taxon>
        <taxon>lamiids</taxon>
        <taxon>Gentianales</taxon>
        <taxon>Apocynaceae</taxon>
        <taxon>Rauvolfioideae</taxon>
        <taxon>Vinceae</taxon>
        <taxon>Catharanthinae</taxon>
        <taxon>Catharanthus</taxon>
    </lineage>
</organism>
<comment type="caution">
    <text evidence="1">The sequence shown here is derived from an EMBL/GenBank/DDBJ whole genome shotgun (WGS) entry which is preliminary data.</text>
</comment>
<dbReference type="EMBL" id="CM044705">
    <property type="protein sequence ID" value="KAI5661654.1"/>
    <property type="molecule type" value="Genomic_DNA"/>
</dbReference>
<proteinExistence type="predicted"/>
<reference evidence="2" key="1">
    <citation type="journal article" date="2023" name="Nat. Plants">
        <title>Single-cell RNA sequencing provides a high-resolution roadmap for understanding the multicellular compartmentation of specialized metabolism.</title>
        <authorList>
            <person name="Sun S."/>
            <person name="Shen X."/>
            <person name="Li Y."/>
            <person name="Li Y."/>
            <person name="Wang S."/>
            <person name="Li R."/>
            <person name="Zhang H."/>
            <person name="Shen G."/>
            <person name="Guo B."/>
            <person name="Wei J."/>
            <person name="Xu J."/>
            <person name="St-Pierre B."/>
            <person name="Chen S."/>
            <person name="Sun C."/>
        </authorList>
    </citation>
    <scope>NUCLEOTIDE SEQUENCE [LARGE SCALE GENOMIC DNA]</scope>
</reference>
<gene>
    <name evidence="1" type="ORF">M9H77_20977</name>
</gene>
<keyword evidence="2" id="KW-1185">Reference proteome</keyword>
<evidence type="ECO:0000313" key="1">
    <source>
        <dbReference type="EMBL" id="KAI5661654.1"/>
    </source>
</evidence>
<protein>
    <submittedName>
        <fullName evidence="1">Uncharacterized protein</fullName>
    </submittedName>
</protein>
<sequence length="375" mass="41881">MSTEGLIMDYSTMSSTGSAPCSTPGSPKDKVKFLCSHGGKILPRPLDGLLKYVGGETRIISVPRDIKFAELMRKLTYLIEGEMVLKYQLAPEDLDALVSVKSDEDLRHMIDEYDRNENAGAPRLRSFLFPSKPVVLENHMEIHGLEQRYIDAVNGFVRAPPPAGTKQRPVLHITRQPSFGLSPSDTPSPSPRSPEGSYTDLQTHELMPNNYHIHRGHMYRVQSSPSVYNLNGTCFQPVSYSSCYQNSRQQQQQSPYQQQQQQGGKPPSSFERLGTERLVSVKSVGRVEGSRYQIDQLQPFPPHAAHPYLCMKQHSRGGNGSCNKCMHYDEYSGAWMERRTEKGCSLPPSPLSLSPRAANSHNAMKPWDTAISGDS</sequence>
<evidence type="ECO:0000313" key="2">
    <source>
        <dbReference type="Proteomes" id="UP001060085"/>
    </source>
</evidence>
<name>A0ACC0AM51_CATRO</name>
<dbReference type="Proteomes" id="UP001060085">
    <property type="component" value="Linkage Group LG05"/>
</dbReference>
<accession>A0ACC0AM51</accession>